<keyword evidence="6 13" id="KW-1133">Transmembrane helix</keyword>
<feature type="region of interest" description="Disordered" evidence="12">
    <location>
        <begin position="262"/>
        <end position="285"/>
    </location>
</feature>
<evidence type="ECO:0000256" key="9">
    <source>
        <dbReference type="ARBA" id="ARBA00023033"/>
    </source>
</evidence>
<evidence type="ECO:0000256" key="6">
    <source>
        <dbReference type="ARBA" id="ARBA00022989"/>
    </source>
</evidence>
<dbReference type="Gene3D" id="1.10.630.10">
    <property type="entry name" value="Cytochrome P450"/>
    <property type="match status" value="2"/>
</dbReference>
<dbReference type="PROSITE" id="PS00086">
    <property type="entry name" value="CYTOCHROME_P450"/>
    <property type="match status" value="1"/>
</dbReference>
<keyword evidence="7 11" id="KW-0560">Oxidoreductase</keyword>
<sequence>MAGVQLDSGLLMGFLFLATCLVVAVRSYLRSGGADGGRGGAAIPSPPALPVIGNLHQLGRGRHDRALRELARRHGPLFQLRLGSVRALVVSSASMAEAVLRHQDHVFCGRPQQRTARGTLYGCRDVAFSPYGERWRRLRRVAVVRLLSARRVDSFRALREEEVASFVNRIRAASGGGVVNLTELIVGLTHAVVSRAAFGKKLGGVDPAKVRETIGELADLLETIAVSDMFPRLRWVDWATGLDARTKRTAAKLDEVLEMALRDHEQSRGDDDDGGGGDGEPHDLMDDLLSMANDGGGDHGHKLDRIDVKGLILDMFIAGTDTIYKSIEWTMAELIKNPAEMAKVQAEVRHVAAAAHGDEDEDTVAVIREEQLGKMTLLRAAMKEAMRLHPPVPLLIPREAIEDTVLHGHRVAAGTRDMFAAGTDTVYKSMEWTMAELIKNPAEMAKVQAEVRHVVAAAHGEEGDEDAIVIVKEEQLGKMTLLRAAMKEAMRLHPPLPLLIPREAIQDTVLHGHRVAAGTRVMINAWAIGRDEAAWEDAGEFRPGRFADGGDDAGVEYYGGGGDFRFMPFGAGRRGCPGMAFATRLAELAVANMACWFEWELPDGQDVESFEVVESSGLSSGLINLLVLTAKPL</sequence>
<evidence type="ECO:0000256" key="2">
    <source>
        <dbReference type="ARBA" id="ARBA00010617"/>
    </source>
</evidence>
<evidence type="ECO:0000256" key="13">
    <source>
        <dbReference type="SAM" id="Phobius"/>
    </source>
</evidence>
<dbReference type="GO" id="GO:0004497">
    <property type="term" value="F:monooxygenase activity"/>
    <property type="evidence" value="ECO:0007669"/>
    <property type="project" value="UniProtKB-KW"/>
</dbReference>
<comment type="cofactor">
    <cofactor evidence="1 10">
        <name>heme</name>
        <dbReference type="ChEBI" id="CHEBI:30413"/>
    </cofactor>
</comment>
<dbReference type="EnsemblPlants" id="OBART06G10230.1">
    <property type="protein sequence ID" value="OBART06G10230.1"/>
    <property type="gene ID" value="OBART06G10230"/>
</dbReference>
<dbReference type="AlphaFoldDB" id="A0A0D3GF55"/>
<comment type="similarity">
    <text evidence="2 11">Belongs to the cytochrome P450 family.</text>
</comment>
<dbReference type="PRINTS" id="PR00463">
    <property type="entry name" value="EP450I"/>
</dbReference>
<keyword evidence="15" id="KW-1185">Reference proteome</keyword>
<organism evidence="14">
    <name type="scientific">Oryza barthii</name>
    <dbReference type="NCBI Taxonomy" id="65489"/>
    <lineage>
        <taxon>Eukaryota</taxon>
        <taxon>Viridiplantae</taxon>
        <taxon>Streptophyta</taxon>
        <taxon>Embryophyta</taxon>
        <taxon>Tracheophyta</taxon>
        <taxon>Spermatophyta</taxon>
        <taxon>Magnoliopsida</taxon>
        <taxon>Liliopsida</taxon>
        <taxon>Poales</taxon>
        <taxon>Poaceae</taxon>
        <taxon>BOP clade</taxon>
        <taxon>Oryzoideae</taxon>
        <taxon>Oryzeae</taxon>
        <taxon>Oryzinae</taxon>
        <taxon>Oryza</taxon>
    </lineage>
</organism>
<keyword evidence="9 11" id="KW-0503">Monooxygenase</keyword>
<dbReference type="GO" id="GO:0020037">
    <property type="term" value="F:heme binding"/>
    <property type="evidence" value="ECO:0007669"/>
    <property type="project" value="InterPro"/>
</dbReference>
<dbReference type="SUPFAM" id="SSF48264">
    <property type="entry name" value="Cytochrome P450"/>
    <property type="match status" value="2"/>
</dbReference>
<keyword evidence="8 10" id="KW-0408">Iron</keyword>
<evidence type="ECO:0000256" key="7">
    <source>
        <dbReference type="ARBA" id="ARBA00023002"/>
    </source>
</evidence>
<dbReference type="PRINTS" id="PR00385">
    <property type="entry name" value="P450"/>
</dbReference>
<reference evidence="14" key="1">
    <citation type="journal article" date="2009" name="Rice">
        <title>De Novo Next Generation Sequencing of Plant Genomes.</title>
        <authorList>
            <person name="Rounsley S."/>
            <person name="Marri P.R."/>
            <person name="Yu Y."/>
            <person name="He R."/>
            <person name="Sisneros N."/>
            <person name="Goicoechea J.L."/>
            <person name="Lee S.J."/>
            <person name="Angelova A."/>
            <person name="Kudrna D."/>
            <person name="Luo M."/>
            <person name="Affourtit J."/>
            <person name="Desany B."/>
            <person name="Knight J."/>
            <person name="Niazi F."/>
            <person name="Egholm M."/>
            <person name="Wing R.A."/>
        </authorList>
    </citation>
    <scope>NUCLEOTIDE SEQUENCE [LARGE SCALE GENOMIC DNA]</scope>
    <source>
        <strain evidence="14">cv. IRGC 105608</strain>
    </source>
</reference>
<evidence type="ECO:0000256" key="4">
    <source>
        <dbReference type="ARBA" id="ARBA00022692"/>
    </source>
</evidence>
<evidence type="ECO:0000256" key="1">
    <source>
        <dbReference type="ARBA" id="ARBA00001971"/>
    </source>
</evidence>
<keyword evidence="5 10" id="KW-0479">Metal-binding</keyword>
<evidence type="ECO:0000313" key="14">
    <source>
        <dbReference type="EnsemblPlants" id="OBART06G10230.1"/>
    </source>
</evidence>
<dbReference type="Gramene" id="OBART06G10230.1">
    <property type="protein sequence ID" value="OBART06G10230.1"/>
    <property type="gene ID" value="OBART06G10230"/>
</dbReference>
<evidence type="ECO:0000256" key="12">
    <source>
        <dbReference type="SAM" id="MobiDB-lite"/>
    </source>
</evidence>
<dbReference type="Pfam" id="PF00067">
    <property type="entry name" value="p450"/>
    <property type="match status" value="2"/>
</dbReference>
<dbReference type="PANTHER" id="PTHR47955:SF15">
    <property type="entry name" value="CYTOCHROME P450 71A2-LIKE"/>
    <property type="match status" value="1"/>
</dbReference>
<keyword evidence="4 13" id="KW-0812">Transmembrane</keyword>
<keyword evidence="13" id="KW-0472">Membrane</keyword>
<dbReference type="InterPro" id="IPR017972">
    <property type="entry name" value="Cyt_P450_CS"/>
</dbReference>
<reference evidence="14" key="2">
    <citation type="submission" date="2015-03" db="UniProtKB">
        <authorList>
            <consortium name="EnsemblPlants"/>
        </authorList>
    </citation>
    <scope>IDENTIFICATION</scope>
</reference>
<evidence type="ECO:0000313" key="15">
    <source>
        <dbReference type="Proteomes" id="UP000026960"/>
    </source>
</evidence>
<evidence type="ECO:0000256" key="3">
    <source>
        <dbReference type="ARBA" id="ARBA00022617"/>
    </source>
</evidence>
<dbReference type="eggNOG" id="KOG0156">
    <property type="taxonomic scope" value="Eukaryota"/>
</dbReference>
<dbReference type="GO" id="GO:0016705">
    <property type="term" value="F:oxidoreductase activity, acting on paired donors, with incorporation or reduction of molecular oxygen"/>
    <property type="evidence" value="ECO:0007669"/>
    <property type="project" value="InterPro"/>
</dbReference>
<dbReference type="InterPro" id="IPR001128">
    <property type="entry name" value="Cyt_P450"/>
</dbReference>
<dbReference type="InterPro" id="IPR036396">
    <property type="entry name" value="Cyt_P450_sf"/>
</dbReference>
<dbReference type="PaxDb" id="65489-OBART06G10230.1"/>
<accession>A0A0D3GF55</accession>
<dbReference type="InterPro" id="IPR002401">
    <property type="entry name" value="Cyt_P450_E_grp-I"/>
</dbReference>
<dbReference type="GO" id="GO:0005506">
    <property type="term" value="F:iron ion binding"/>
    <property type="evidence" value="ECO:0007669"/>
    <property type="project" value="InterPro"/>
</dbReference>
<evidence type="ECO:0008006" key="16">
    <source>
        <dbReference type="Google" id="ProtNLM"/>
    </source>
</evidence>
<feature type="transmembrane region" description="Helical" evidence="13">
    <location>
        <begin position="12"/>
        <end position="29"/>
    </location>
</feature>
<keyword evidence="3 10" id="KW-0349">Heme</keyword>
<evidence type="ECO:0000256" key="10">
    <source>
        <dbReference type="PIRSR" id="PIRSR602401-1"/>
    </source>
</evidence>
<evidence type="ECO:0000256" key="5">
    <source>
        <dbReference type="ARBA" id="ARBA00022723"/>
    </source>
</evidence>
<evidence type="ECO:0000256" key="8">
    <source>
        <dbReference type="ARBA" id="ARBA00023004"/>
    </source>
</evidence>
<dbReference type="HOGENOM" id="CLU_001570_4_1_1"/>
<feature type="binding site" description="axial binding residue" evidence="10">
    <location>
        <position position="576"/>
    </location>
    <ligand>
        <name>heme</name>
        <dbReference type="ChEBI" id="CHEBI:30413"/>
    </ligand>
    <ligandPart>
        <name>Fe</name>
        <dbReference type="ChEBI" id="CHEBI:18248"/>
    </ligandPart>
</feature>
<proteinExistence type="inferred from homology"/>
<dbReference type="Proteomes" id="UP000026960">
    <property type="component" value="Chromosome 6"/>
</dbReference>
<evidence type="ECO:0000256" key="11">
    <source>
        <dbReference type="RuleBase" id="RU000461"/>
    </source>
</evidence>
<dbReference type="PANTHER" id="PTHR47955">
    <property type="entry name" value="CYTOCHROME P450 FAMILY 71 PROTEIN"/>
    <property type="match status" value="1"/>
</dbReference>
<protein>
    <recommendedName>
        <fullName evidence="16">Cytochrome P450</fullName>
    </recommendedName>
</protein>
<dbReference type="FunFam" id="1.10.630.10:FF:000126">
    <property type="entry name" value="Predicted protein"/>
    <property type="match status" value="1"/>
</dbReference>
<dbReference type="STRING" id="65489.A0A0D3GF55"/>
<name>A0A0D3GF55_9ORYZ</name>